<dbReference type="GO" id="GO:0016787">
    <property type="term" value="F:hydrolase activity"/>
    <property type="evidence" value="ECO:0007669"/>
    <property type="project" value="UniProtKB-KW"/>
</dbReference>
<dbReference type="Proteomes" id="UP000196594">
    <property type="component" value="Unassembled WGS sequence"/>
</dbReference>
<comment type="caution">
    <text evidence="3">The sequence shown here is derived from an EMBL/GenBank/DDBJ whole genome shotgun (WGS) entry which is preliminary data.</text>
</comment>
<accession>A0ABX3ZHL0</accession>
<evidence type="ECO:0000256" key="1">
    <source>
        <dbReference type="ARBA" id="ARBA00022801"/>
    </source>
</evidence>
<dbReference type="EMBL" id="NHNT01000004">
    <property type="protein sequence ID" value="OUZ39223.1"/>
    <property type="molecule type" value="Genomic_DNA"/>
</dbReference>
<dbReference type="InterPro" id="IPR050266">
    <property type="entry name" value="AB_hydrolase_sf"/>
</dbReference>
<organism evidence="3 4">
    <name type="scientific">Solibacillus kalamii</name>
    <dbReference type="NCBI Taxonomy" id="1748298"/>
    <lineage>
        <taxon>Bacteria</taxon>
        <taxon>Bacillati</taxon>
        <taxon>Bacillota</taxon>
        <taxon>Bacilli</taxon>
        <taxon>Bacillales</taxon>
        <taxon>Caryophanaceae</taxon>
        <taxon>Solibacillus</taxon>
    </lineage>
</organism>
<dbReference type="Pfam" id="PF12697">
    <property type="entry name" value="Abhydrolase_6"/>
    <property type="match status" value="1"/>
</dbReference>
<evidence type="ECO:0000313" key="4">
    <source>
        <dbReference type="Proteomes" id="UP000196594"/>
    </source>
</evidence>
<evidence type="ECO:0000313" key="3">
    <source>
        <dbReference type="EMBL" id="OUZ39223.1"/>
    </source>
</evidence>
<name>A0ABX3ZHL0_9BACL</name>
<dbReference type="PANTHER" id="PTHR43798:SF31">
    <property type="entry name" value="AB HYDROLASE SUPERFAMILY PROTEIN YCLE"/>
    <property type="match status" value="1"/>
</dbReference>
<dbReference type="PRINTS" id="PR00111">
    <property type="entry name" value="ABHYDROLASE"/>
</dbReference>
<dbReference type="InterPro" id="IPR029058">
    <property type="entry name" value="AB_hydrolase_fold"/>
</dbReference>
<reference evidence="3 4" key="1">
    <citation type="journal article" date="2017" name="Int. J. Syst. Evol. Microbiol.">
        <title>Solibacillus kalamii sp. nov., isolated from a high-efficiency particulate arrestance filter system used in the International Space Station.</title>
        <authorList>
            <person name="Checinska Sielaff A."/>
            <person name="Kumar R.M."/>
            <person name="Pal D."/>
            <person name="Mayilraj S."/>
            <person name="Venkateswaran K."/>
        </authorList>
    </citation>
    <scope>NUCLEOTIDE SEQUENCE [LARGE SCALE GENOMIC DNA]</scope>
    <source>
        <strain evidence="3 4">ISSFR-015</strain>
    </source>
</reference>
<keyword evidence="4" id="KW-1185">Reference proteome</keyword>
<dbReference type="InterPro" id="IPR000073">
    <property type="entry name" value="AB_hydrolase_1"/>
</dbReference>
<dbReference type="PANTHER" id="PTHR43798">
    <property type="entry name" value="MONOACYLGLYCEROL LIPASE"/>
    <property type="match status" value="1"/>
</dbReference>
<feature type="domain" description="AB hydrolase-1" evidence="2">
    <location>
        <begin position="34"/>
        <end position="266"/>
    </location>
</feature>
<proteinExistence type="predicted"/>
<sequence length="284" mass="32197">MTVANEVKIKSGHVKTGKYTSFVHEAGSKTNETILFLHGSGPGVTSIANWSYALNDCGNDFHCLAPDLYGFADSDHPDEPLKNRQLWMDCWVEQLIELLDYYEIEKAHVVGNSLGCSIALELLLEYPERFDRVVLMGPGGTPNTKLSLELARAKSFYDNPSKKRLQQIMGWFVYDKDAMQPVIDGLTDARYANAMREEVKRSNNSIFSTAAVPIPVVALNRINHQILLIHGQNDKVCSIESSYYLAEHIPNAQLHVFPQCGHWTQIEKKESFNYLIQQFFNRKI</sequence>
<dbReference type="Gene3D" id="3.40.50.1820">
    <property type="entry name" value="alpha/beta hydrolase"/>
    <property type="match status" value="1"/>
</dbReference>
<keyword evidence="1 3" id="KW-0378">Hydrolase</keyword>
<gene>
    <name evidence="3" type="ORF">CBM15_08165</name>
</gene>
<dbReference type="RefSeq" id="WP_087617057.1">
    <property type="nucleotide sequence ID" value="NZ_JAFBEY010000003.1"/>
</dbReference>
<dbReference type="SUPFAM" id="SSF53474">
    <property type="entry name" value="alpha/beta-Hydrolases"/>
    <property type="match status" value="1"/>
</dbReference>
<protein>
    <submittedName>
        <fullName evidence="3">Alpha/beta hydrolase</fullName>
    </submittedName>
</protein>
<evidence type="ECO:0000259" key="2">
    <source>
        <dbReference type="Pfam" id="PF12697"/>
    </source>
</evidence>